<gene>
    <name evidence="6" type="ORF">CFOL_v3_10818</name>
</gene>
<feature type="signal peptide" evidence="4">
    <location>
        <begin position="1"/>
        <end position="27"/>
    </location>
</feature>
<dbReference type="OrthoDB" id="1890443at2759"/>
<dbReference type="CDD" id="cd01960">
    <property type="entry name" value="nsLTP1"/>
    <property type="match status" value="1"/>
</dbReference>
<feature type="domain" description="Bifunctional inhibitor/plant lipid transfer protein/seed storage helical" evidence="5">
    <location>
        <begin position="31"/>
        <end position="117"/>
    </location>
</feature>
<dbReference type="Proteomes" id="UP000187406">
    <property type="component" value="Unassembled WGS sequence"/>
</dbReference>
<dbReference type="AlphaFoldDB" id="A0A1Q3BHJ0"/>
<dbReference type="InterPro" id="IPR016140">
    <property type="entry name" value="Bifunc_inhib/LTP/seed_store"/>
</dbReference>
<comment type="caution">
    <text evidence="6">The sequence shown here is derived from an EMBL/GenBank/DDBJ whole genome shotgun (WGS) entry which is preliminary data.</text>
</comment>
<dbReference type="SMART" id="SM00499">
    <property type="entry name" value="AAI"/>
    <property type="match status" value="1"/>
</dbReference>
<dbReference type="Pfam" id="PF00234">
    <property type="entry name" value="Tryp_alpha_amyl"/>
    <property type="match status" value="1"/>
</dbReference>
<reference evidence="7" key="1">
    <citation type="submission" date="2016-04" db="EMBL/GenBank/DDBJ databases">
        <title>Cephalotus genome sequencing.</title>
        <authorList>
            <person name="Fukushima K."/>
            <person name="Hasebe M."/>
            <person name="Fang X."/>
        </authorList>
    </citation>
    <scope>NUCLEOTIDE SEQUENCE [LARGE SCALE GENOMIC DNA]</scope>
    <source>
        <strain evidence="7">cv. St1</strain>
    </source>
</reference>
<dbReference type="PRINTS" id="PR00382">
    <property type="entry name" value="LIPIDTRNSFER"/>
</dbReference>
<accession>A0A1Q3BHJ0</accession>
<dbReference type="GO" id="GO:0006869">
    <property type="term" value="P:lipid transport"/>
    <property type="evidence" value="ECO:0007669"/>
    <property type="project" value="InterPro"/>
</dbReference>
<sequence>MAASSIALKLACGVVVCMLVGAPLAQAAITCQQVYVNLSPCVEYLKSATGGAAPPLNCCTGVKNLNLAAKTTADRQQACKCIKTLVDDTGIPYSRANSVPKNCHVPVPYTISKSLNCATVK</sequence>
<dbReference type="PANTHER" id="PTHR33076">
    <property type="entry name" value="NON-SPECIFIC LIPID-TRANSFER PROTEIN 2-RELATED"/>
    <property type="match status" value="1"/>
</dbReference>
<keyword evidence="3" id="KW-0446">Lipid-binding</keyword>
<proteinExistence type="inferred from homology"/>
<evidence type="ECO:0000256" key="4">
    <source>
        <dbReference type="SAM" id="SignalP"/>
    </source>
</evidence>
<evidence type="ECO:0000256" key="1">
    <source>
        <dbReference type="ARBA" id="ARBA00009748"/>
    </source>
</evidence>
<dbReference type="InterPro" id="IPR036312">
    <property type="entry name" value="Bifun_inhib/LTP/seed_sf"/>
</dbReference>
<comment type="similarity">
    <text evidence="1 3">Belongs to the plant LTP family.</text>
</comment>
<evidence type="ECO:0000256" key="3">
    <source>
        <dbReference type="RuleBase" id="RU000628"/>
    </source>
</evidence>
<dbReference type="PROSITE" id="PS00597">
    <property type="entry name" value="PLANT_LTP"/>
    <property type="match status" value="1"/>
</dbReference>
<dbReference type="Gene3D" id="1.10.110.10">
    <property type="entry name" value="Plant lipid-transfer and hydrophobic proteins"/>
    <property type="match status" value="1"/>
</dbReference>
<protein>
    <recommendedName>
        <fullName evidence="3">Non-specific lipid-transfer protein</fullName>
    </recommendedName>
</protein>
<dbReference type="InParanoid" id="A0A1Q3BHJ0"/>
<dbReference type="InterPro" id="IPR000528">
    <property type="entry name" value="Plant_nsLTP"/>
</dbReference>
<name>A0A1Q3BHJ0_CEPFO</name>
<evidence type="ECO:0000256" key="2">
    <source>
        <dbReference type="ARBA" id="ARBA00023157"/>
    </source>
</evidence>
<dbReference type="STRING" id="3775.A0A1Q3BHJ0"/>
<dbReference type="GO" id="GO:0008289">
    <property type="term" value="F:lipid binding"/>
    <property type="evidence" value="ECO:0007669"/>
    <property type="project" value="UniProtKB-KW"/>
</dbReference>
<evidence type="ECO:0000259" key="5">
    <source>
        <dbReference type="SMART" id="SM00499"/>
    </source>
</evidence>
<keyword evidence="2" id="KW-1015">Disulfide bond</keyword>
<dbReference type="SUPFAM" id="SSF47699">
    <property type="entry name" value="Bifunctional inhibitor/lipid-transfer protein/seed storage 2S albumin"/>
    <property type="match status" value="1"/>
</dbReference>
<evidence type="ECO:0000313" key="7">
    <source>
        <dbReference type="Proteomes" id="UP000187406"/>
    </source>
</evidence>
<keyword evidence="3" id="KW-0813">Transport</keyword>
<feature type="chain" id="PRO_5012117230" description="Non-specific lipid-transfer protein" evidence="4">
    <location>
        <begin position="28"/>
        <end position="121"/>
    </location>
</feature>
<keyword evidence="4" id="KW-0732">Signal</keyword>
<keyword evidence="7" id="KW-1185">Reference proteome</keyword>
<dbReference type="EMBL" id="BDDD01000532">
    <property type="protein sequence ID" value="GAV67312.1"/>
    <property type="molecule type" value="Genomic_DNA"/>
</dbReference>
<comment type="function">
    <text evidence="3">Plant non-specific lipid-transfer proteins transfer phospholipids as well as galactolipids across membranes. May play a role in wax or cutin deposition in the cell walls of expanding epidermal cells and certain secretory tissues.</text>
</comment>
<organism evidence="6 7">
    <name type="scientific">Cephalotus follicularis</name>
    <name type="common">Albany pitcher plant</name>
    <dbReference type="NCBI Taxonomy" id="3775"/>
    <lineage>
        <taxon>Eukaryota</taxon>
        <taxon>Viridiplantae</taxon>
        <taxon>Streptophyta</taxon>
        <taxon>Embryophyta</taxon>
        <taxon>Tracheophyta</taxon>
        <taxon>Spermatophyta</taxon>
        <taxon>Magnoliopsida</taxon>
        <taxon>eudicotyledons</taxon>
        <taxon>Gunneridae</taxon>
        <taxon>Pentapetalae</taxon>
        <taxon>rosids</taxon>
        <taxon>fabids</taxon>
        <taxon>Oxalidales</taxon>
        <taxon>Cephalotaceae</taxon>
        <taxon>Cephalotus</taxon>
    </lineage>
</organism>
<evidence type="ECO:0000313" key="6">
    <source>
        <dbReference type="EMBL" id="GAV67312.1"/>
    </source>
</evidence>